<evidence type="ECO:0000313" key="1">
    <source>
        <dbReference type="EMBL" id="GAK49929.1"/>
    </source>
</evidence>
<proteinExistence type="predicted"/>
<dbReference type="HOGENOM" id="CLU_1692040_0_0_0"/>
<evidence type="ECO:0008006" key="3">
    <source>
        <dbReference type="Google" id="ProtNLM"/>
    </source>
</evidence>
<evidence type="ECO:0000313" key="2">
    <source>
        <dbReference type="Proteomes" id="UP000030700"/>
    </source>
</evidence>
<dbReference type="AlphaFoldDB" id="A0A0S6VW31"/>
<protein>
    <recommendedName>
        <fullName evidence="3">Activator of Hsp90 ATPase 1 family protein</fullName>
    </recommendedName>
</protein>
<accession>A0A0S6VW31</accession>
<name>A0A0S6VW31_9BACT</name>
<dbReference type="STRING" id="1499966.U14_01153"/>
<keyword evidence="2" id="KW-1185">Reference proteome</keyword>
<gene>
    <name evidence="1" type="ORF">U14_01153</name>
</gene>
<dbReference type="Proteomes" id="UP000030700">
    <property type="component" value="Unassembled WGS sequence"/>
</dbReference>
<reference evidence="1" key="1">
    <citation type="journal article" date="2015" name="PeerJ">
        <title>First genomic representation of candidate bacterial phylum KSB3 points to enhanced environmental sensing as a trigger of wastewater bulking.</title>
        <authorList>
            <person name="Sekiguchi Y."/>
            <person name="Ohashi A."/>
            <person name="Parks D.H."/>
            <person name="Yamauchi T."/>
            <person name="Tyson G.W."/>
            <person name="Hugenholtz P."/>
        </authorList>
    </citation>
    <scope>NUCLEOTIDE SEQUENCE [LARGE SCALE GENOMIC DNA]</scope>
</reference>
<dbReference type="EMBL" id="DF820455">
    <property type="protein sequence ID" value="GAK49929.1"/>
    <property type="molecule type" value="Genomic_DNA"/>
</dbReference>
<dbReference type="SUPFAM" id="SSF55961">
    <property type="entry name" value="Bet v1-like"/>
    <property type="match status" value="1"/>
</dbReference>
<organism evidence="1">
    <name type="scientific">Candidatus Moduliflexus flocculans</name>
    <dbReference type="NCBI Taxonomy" id="1499966"/>
    <lineage>
        <taxon>Bacteria</taxon>
        <taxon>Candidatus Moduliflexota</taxon>
        <taxon>Candidatus Moduliflexia</taxon>
        <taxon>Candidatus Moduliflexales</taxon>
        <taxon>Candidatus Moduliflexaceae</taxon>
    </lineage>
</organism>
<sequence>MSHFTATQFARSGVIRCDAAIEDVFPLLCPKREEEWVPGWECETIWSKSGYNEEGAIFRTRKPFGTELYWTTLRYDLPQKAIDFLIVAPHRYQFRFTIDLHVEREQALLLTFTHVFTSVSDEGNQFLAQYREEDFAERLKHLETLLNHHLKNITT</sequence>